<dbReference type="Pfam" id="PF12844">
    <property type="entry name" value="HTH_19"/>
    <property type="match status" value="1"/>
</dbReference>
<evidence type="ECO:0000313" key="2">
    <source>
        <dbReference type="EMBL" id="MBP1854692.1"/>
    </source>
</evidence>
<dbReference type="Gene3D" id="1.10.260.40">
    <property type="entry name" value="lambda repressor-like DNA-binding domains"/>
    <property type="match status" value="1"/>
</dbReference>
<evidence type="ECO:0000259" key="1">
    <source>
        <dbReference type="PROSITE" id="PS50943"/>
    </source>
</evidence>
<dbReference type="SMART" id="SM00530">
    <property type="entry name" value="HTH_XRE"/>
    <property type="match status" value="1"/>
</dbReference>
<name>A0ABS4E9S0_9FIRM</name>
<protein>
    <submittedName>
        <fullName evidence="2">Transcriptional regulator with XRE-family HTH domain</fullName>
    </submittedName>
</protein>
<dbReference type="InterPro" id="IPR001387">
    <property type="entry name" value="Cro/C1-type_HTH"/>
</dbReference>
<organism evidence="2 3">
    <name type="scientific">Metaclostridioides mangenotii</name>
    <dbReference type="NCBI Taxonomy" id="1540"/>
    <lineage>
        <taxon>Bacteria</taxon>
        <taxon>Bacillati</taxon>
        <taxon>Bacillota</taxon>
        <taxon>Clostridia</taxon>
        <taxon>Peptostreptococcales</taxon>
        <taxon>Peptostreptococcaceae</taxon>
        <taxon>Metaclostridioides</taxon>
    </lineage>
</organism>
<dbReference type="Proteomes" id="UP000767291">
    <property type="component" value="Unassembled WGS sequence"/>
</dbReference>
<evidence type="ECO:0000313" key="3">
    <source>
        <dbReference type="Proteomes" id="UP000767291"/>
    </source>
</evidence>
<gene>
    <name evidence="2" type="ORF">J2Z43_001082</name>
</gene>
<dbReference type="InterPro" id="IPR010982">
    <property type="entry name" value="Lambda_DNA-bd_dom_sf"/>
</dbReference>
<feature type="domain" description="HTH cro/C1-type" evidence="1">
    <location>
        <begin position="5"/>
        <end position="60"/>
    </location>
</feature>
<dbReference type="EMBL" id="JAGGJX010000001">
    <property type="protein sequence ID" value="MBP1854692.1"/>
    <property type="molecule type" value="Genomic_DNA"/>
</dbReference>
<dbReference type="PROSITE" id="PS50943">
    <property type="entry name" value="HTH_CROC1"/>
    <property type="match status" value="1"/>
</dbReference>
<dbReference type="SUPFAM" id="SSF47413">
    <property type="entry name" value="lambda repressor-like DNA-binding domains"/>
    <property type="match status" value="1"/>
</dbReference>
<comment type="caution">
    <text evidence="2">The sequence shown here is derived from an EMBL/GenBank/DDBJ whole genome shotgun (WGS) entry which is preliminary data.</text>
</comment>
<dbReference type="CDD" id="cd00093">
    <property type="entry name" value="HTH_XRE"/>
    <property type="match status" value="1"/>
</dbReference>
<keyword evidence="3" id="KW-1185">Reference proteome</keyword>
<proteinExistence type="predicted"/>
<dbReference type="RefSeq" id="WP_234925972.1">
    <property type="nucleotide sequence ID" value="NZ_BAAACS010000013.1"/>
</dbReference>
<accession>A0ABS4E9S0</accession>
<reference evidence="2 3" key="1">
    <citation type="submission" date="2021-03" db="EMBL/GenBank/DDBJ databases">
        <title>Genomic Encyclopedia of Type Strains, Phase IV (KMG-IV): sequencing the most valuable type-strain genomes for metagenomic binning, comparative biology and taxonomic classification.</title>
        <authorList>
            <person name="Goeker M."/>
        </authorList>
    </citation>
    <scope>NUCLEOTIDE SEQUENCE [LARGE SCALE GENOMIC DNA]</scope>
    <source>
        <strain evidence="2 3">DSM 1289</strain>
    </source>
</reference>
<sequence length="120" mass="13848">MGERIRTLRKDILKLTQEEFSKPINISRSNLGNIERGNISMTDRVISDICDEYGINEDWLRTGEGKIFADTTEDEYIAGVMGDIIANDDKFMKNMIKVFSELTDEQKEFLTELMSNMVKK</sequence>